<dbReference type="Pfam" id="PF21993">
    <property type="entry name" value="TetR_C_13_2"/>
    <property type="match status" value="1"/>
</dbReference>
<dbReference type="InterPro" id="IPR001647">
    <property type="entry name" value="HTH_TetR"/>
</dbReference>
<dbReference type="RefSeq" id="WP_210885089.1">
    <property type="nucleotide sequence ID" value="NZ_JAGPYQ010000001.1"/>
</dbReference>
<dbReference type="InterPro" id="IPR054156">
    <property type="entry name" value="YxaF_TetR_C"/>
</dbReference>
<evidence type="ECO:0000313" key="6">
    <source>
        <dbReference type="EMBL" id="MBQ0850794.1"/>
    </source>
</evidence>
<protein>
    <submittedName>
        <fullName evidence="6">Helix-turn-helix transcriptional regulator</fullName>
    </submittedName>
</protein>
<dbReference type="InterPro" id="IPR009057">
    <property type="entry name" value="Homeodomain-like_sf"/>
</dbReference>
<dbReference type="Proteomes" id="UP000677413">
    <property type="component" value="Unassembled WGS sequence"/>
</dbReference>
<dbReference type="SUPFAM" id="SSF46689">
    <property type="entry name" value="Homeodomain-like"/>
    <property type="match status" value="1"/>
</dbReference>
<reference evidence="6 7" key="1">
    <citation type="submission" date="2021-04" db="EMBL/GenBank/DDBJ databases">
        <authorList>
            <person name="Tang X."/>
            <person name="Zhou X."/>
            <person name="Chen X."/>
            <person name="Cernava T."/>
            <person name="Zhang C."/>
        </authorList>
    </citation>
    <scope>NUCLEOTIDE SEQUENCE [LARGE SCALE GENOMIC DNA]</scope>
    <source>
        <strain evidence="6 7">BH-SS-21</strain>
    </source>
</reference>
<organism evidence="6 7">
    <name type="scientific">Streptomyces liliiviolaceus</name>
    <dbReference type="NCBI Taxonomy" id="2823109"/>
    <lineage>
        <taxon>Bacteria</taxon>
        <taxon>Bacillati</taxon>
        <taxon>Actinomycetota</taxon>
        <taxon>Actinomycetes</taxon>
        <taxon>Kitasatosporales</taxon>
        <taxon>Streptomycetaceae</taxon>
        <taxon>Streptomyces</taxon>
    </lineage>
</organism>
<gene>
    <name evidence="6" type="ORF">J8N05_21765</name>
</gene>
<dbReference type="Gene3D" id="1.10.357.10">
    <property type="entry name" value="Tetracycline Repressor, domain 2"/>
    <property type="match status" value="1"/>
</dbReference>
<dbReference type="PANTHER" id="PTHR47506:SF7">
    <property type="entry name" value="TRANSCRIPTIONAL REGULATORY PROTEIN"/>
    <property type="match status" value="1"/>
</dbReference>
<keyword evidence="2" id="KW-0238">DNA-binding</keyword>
<accession>A0A940Y568</accession>
<dbReference type="Pfam" id="PF00440">
    <property type="entry name" value="TetR_N"/>
    <property type="match status" value="1"/>
</dbReference>
<feature type="domain" description="Transcriptional regulator LmrA/YxaF-like C-terminal" evidence="5">
    <location>
        <begin position="96"/>
        <end position="175"/>
    </location>
</feature>
<evidence type="ECO:0000259" key="5">
    <source>
        <dbReference type="Pfam" id="PF21993"/>
    </source>
</evidence>
<evidence type="ECO:0000256" key="2">
    <source>
        <dbReference type="ARBA" id="ARBA00023125"/>
    </source>
</evidence>
<evidence type="ECO:0000259" key="4">
    <source>
        <dbReference type="Pfam" id="PF00440"/>
    </source>
</evidence>
<sequence>MGRTPNVDDELMHARLAEVFRANGYAGASLSDLSRATGLQRASLYHRFPDGKPAMAAAVLTSMESHFGEIFELLASEPDTAEGVAEMARRMALVYRDGRMACVLDTMTLIGAPPEIRAHAARLARAWLQAMAGAAVRAGAAEQDAERRARAALVRIEGALVVARVLDDPSVFEQVLGELPDLLAR</sequence>
<dbReference type="AlphaFoldDB" id="A0A940Y568"/>
<name>A0A940Y568_9ACTN</name>
<dbReference type="InterPro" id="IPR036271">
    <property type="entry name" value="Tet_transcr_reg_TetR-rel_C_sf"/>
</dbReference>
<keyword evidence="7" id="KW-1185">Reference proteome</keyword>
<dbReference type="PANTHER" id="PTHR47506">
    <property type="entry name" value="TRANSCRIPTIONAL REGULATORY PROTEIN"/>
    <property type="match status" value="1"/>
</dbReference>
<keyword evidence="1" id="KW-0805">Transcription regulation</keyword>
<dbReference type="EMBL" id="JAGPYQ010000001">
    <property type="protein sequence ID" value="MBQ0850794.1"/>
    <property type="molecule type" value="Genomic_DNA"/>
</dbReference>
<evidence type="ECO:0000313" key="7">
    <source>
        <dbReference type="Proteomes" id="UP000677413"/>
    </source>
</evidence>
<dbReference type="SUPFAM" id="SSF48498">
    <property type="entry name" value="Tetracyclin repressor-like, C-terminal domain"/>
    <property type="match status" value="1"/>
</dbReference>
<dbReference type="GO" id="GO:0003677">
    <property type="term" value="F:DNA binding"/>
    <property type="evidence" value="ECO:0007669"/>
    <property type="project" value="UniProtKB-KW"/>
</dbReference>
<evidence type="ECO:0000256" key="3">
    <source>
        <dbReference type="ARBA" id="ARBA00023163"/>
    </source>
</evidence>
<proteinExistence type="predicted"/>
<comment type="caution">
    <text evidence="6">The sequence shown here is derived from an EMBL/GenBank/DDBJ whole genome shotgun (WGS) entry which is preliminary data.</text>
</comment>
<keyword evidence="3" id="KW-0804">Transcription</keyword>
<evidence type="ECO:0000256" key="1">
    <source>
        <dbReference type="ARBA" id="ARBA00023015"/>
    </source>
</evidence>
<feature type="domain" description="HTH tetR-type" evidence="4">
    <location>
        <begin position="17"/>
        <end position="58"/>
    </location>
</feature>